<dbReference type="AlphaFoldDB" id="A0AAF0ERY8"/>
<keyword evidence="5" id="KW-0813">Transport</keyword>
<dbReference type="Pfam" id="PF02221">
    <property type="entry name" value="E1_DerP2_DerF2"/>
    <property type="match status" value="1"/>
</dbReference>
<protein>
    <recommendedName>
        <fullName evidence="4">Phosphatidylglycerol/phosphatidylinositol transfer protein</fullName>
    </recommendedName>
</protein>
<evidence type="ECO:0000313" key="11">
    <source>
        <dbReference type="Proteomes" id="UP001219933"/>
    </source>
</evidence>
<keyword evidence="7" id="KW-0445">Lipid transport</keyword>
<proteinExistence type="inferred from homology"/>
<evidence type="ECO:0000256" key="6">
    <source>
        <dbReference type="ARBA" id="ARBA00022729"/>
    </source>
</evidence>
<keyword evidence="11" id="KW-1185">Reference proteome</keyword>
<dbReference type="InterPro" id="IPR003172">
    <property type="entry name" value="ML_dom"/>
</dbReference>
<feature type="signal peptide" evidence="8">
    <location>
        <begin position="1"/>
        <end position="25"/>
    </location>
</feature>
<dbReference type="InterPro" id="IPR039670">
    <property type="entry name" value="NPC2-like"/>
</dbReference>
<dbReference type="PANTHER" id="PTHR11306:SF0">
    <property type="entry name" value="PHOSPHATIDYLGLYCEROL_PHOSPHATIDYLINOSITOL TRANSFER PROTEIN"/>
    <property type="match status" value="1"/>
</dbReference>
<comment type="similarity">
    <text evidence="2">Belongs to the NPC2 family.</text>
</comment>
<comment type="subunit">
    <text evidence="3">Monomer.</text>
</comment>
<dbReference type="PANTHER" id="PTHR11306">
    <property type="entry name" value="NIEMANN PICK TYPE C2 PROTEIN NPC2-RELATED"/>
    <property type="match status" value="1"/>
</dbReference>
<sequence length="204" mass="21826">MWGNAVNALLYSVCMLVAFASLAHADSSANGAPHDFVDVLIDAARPAGYARASGPSVRSSWTWASCGDGAVTIDHISTVPERPVKGQNLTIIGEGYTDVLIENGTYADVDVRLGFLKVFSRRLDVCAELVANNVSLQCPIAPGFHRVEHTVLLPHDIPPARFGVQVESFSSKDEPLACIRMVVSFSPFSWIAAAWRSAVAAVLS</sequence>
<dbReference type="GO" id="GO:0015918">
    <property type="term" value="P:sterol transport"/>
    <property type="evidence" value="ECO:0007669"/>
    <property type="project" value="InterPro"/>
</dbReference>
<evidence type="ECO:0000259" key="9">
    <source>
        <dbReference type="SMART" id="SM00737"/>
    </source>
</evidence>
<organism evidence="10 11">
    <name type="scientific">Malassezia cuniculi</name>
    <dbReference type="NCBI Taxonomy" id="948313"/>
    <lineage>
        <taxon>Eukaryota</taxon>
        <taxon>Fungi</taxon>
        <taxon>Dikarya</taxon>
        <taxon>Basidiomycota</taxon>
        <taxon>Ustilaginomycotina</taxon>
        <taxon>Malasseziomycetes</taxon>
        <taxon>Malasseziales</taxon>
        <taxon>Malasseziaceae</taxon>
        <taxon>Malassezia</taxon>
    </lineage>
</organism>
<evidence type="ECO:0000256" key="1">
    <source>
        <dbReference type="ARBA" id="ARBA00002053"/>
    </source>
</evidence>
<dbReference type="SMART" id="SM00737">
    <property type="entry name" value="ML"/>
    <property type="match status" value="1"/>
</dbReference>
<evidence type="ECO:0000256" key="2">
    <source>
        <dbReference type="ARBA" id="ARBA00006370"/>
    </source>
</evidence>
<evidence type="ECO:0000256" key="5">
    <source>
        <dbReference type="ARBA" id="ARBA00022448"/>
    </source>
</evidence>
<dbReference type="SUPFAM" id="SSF81296">
    <property type="entry name" value="E set domains"/>
    <property type="match status" value="1"/>
</dbReference>
<evidence type="ECO:0000256" key="3">
    <source>
        <dbReference type="ARBA" id="ARBA00011245"/>
    </source>
</evidence>
<evidence type="ECO:0000256" key="8">
    <source>
        <dbReference type="SAM" id="SignalP"/>
    </source>
</evidence>
<dbReference type="Proteomes" id="UP001219933">
    <property type="component" value="Chromosome 1"/>
</dbReference>
<dbReference type="InterPro" id="IPR014756">
    <property type="entry name" value="Ig_E-set"/>
</dbReference>
<dbReference type="GO" id="GO:0032934">
    <property type="term" value="F:sterol binding"/>
    <property type="evidence" value="ECO:0007669"/>
    <property type="project" value="InterPro"/>
</dbReference>
<reference evidence="10" key="1">
    <citation type="submission" date="2023-03" db="EMBL/GenBank/DDBJ databases">
        <title>Mating type loci evolution in Malassezia.</title>
        <authorList>
            <person name="Coelho M.A."/>
        </authorList>
    </citation>
    <scope>NUCLEOTIDE SEQUENCE</scope>
    <source>
        <strain evidence="10">CBS 11721</strain>
    </source>
</reference>
<evidence type="ECO:0000256" key="7">
    <source>
        <dbReference type="ARBA" id="ARBA00023055"/>
    </source>
</evidence>
<gene>
    <name evidence="10" type="ORF">MCUN1_000750</name>
</gene>
<accession>A0AAF0ERY8</accession>
<feature type="domain" description="MD-2-related lipid-recognition" evidence="9">
    <location>
        <begin position="63"/>
        <end position="183"/>
    </location>
</feature>
<evidence type="ECO:0000313" key="10">
    <source>
        <dbReference type="EMBL" id="WFD33924.1"/>
    </source>
</evidence>
<dbReference type="EMBL" id="CP119877">
    <property type="protein sequence ID" value="WFD33924.1"/>
    <property type="molecule type" value="Genomic_DNA"/>
</dbReference>
<name>A0AAF0ERY8_9BASI</name>
<comment type="function">
    <text evidence="1">Catalyzes the intermembrane transfer of phosphatidylglycerol and phosphatidylinositol.</text>
</comment>
<evidence type="ECO:0000256" key="4">
    <source>
        <dbReference type="ARBA" id="ARBA00016056"/>
    </source>
</evidence>
<feature type="chain" id="PRO_5041986150" description="Phosphatidylglycerol/phosphatidylinositol transfer protein" evidence="8">
    <location>
        <begin position="26"/>
        <end position="204"/>
    </location>
</feature>
<keyword evidence="6 8" id="KW-0732">Signal</keyword>